<proteinExistence type="predicted"/>
<dbReference type="Proteomes" id="UP000198928">
    <property type="component" value="Unassembled WGS sequence"/>
</dbReference>
<sequence length="157" mass="17731">MRFPSTRQEAEAWFRRYGWSPERDIGAEADVLVQKAREQAAEYGVSYVVSEFARDFIRSFGGLRILFDDSPENHFVAKPGFAYKGGAEGIEEFSGELGESLFPLGFDTYDGAVMLVDGRGRFFLMHHTGNYYLGDDALQAVTNFMTADMQDAEDFYV</sequence>
<dbReference type="EMBL" id="FOSG01000018">
    <property type="protein sequence ID" value="SFL40350.1"/>
    <property type="molecule type" value="Genomic_DNA"/>
</dbReference>
<name>A0A1I4HF26_9ACTN</name>
<organism evidence="1 2">
    <name type="scientific">Streptomyces pini</name>
    <dbReference type="NCBI Taxonomy" id="1520580"/>
    <lineage>
        <taxon>Bacteria</taxon>
        <taxon>Bacillati</taxon>
        <taxon>Actinomycetota</taxon>
        <taxon>Actinomycetes</taxon>
        <taxon>Kitasatosporales</taxon>
        <taxon>Streptomycetaceae</taxon>
        <taxon>Streptomyces</taxon>
    </lineage>
</organism>
<dbReference type="InterPro" id="IPR025850">
    <property type="entry name" value="SUKH-3"/>
</dbReference>
<evidence type="ECO:0000313" key="2">
    <source>
        <dbReference type="Proteomes" id="UP000198928"/>
    </source>
</evidence>
<dbReference type="AlphaFoldDB" id="A0A1I4HF26"/>
<accession>A0A1I4HF26</accession>
<protein>
    <submittedName>
        <fullName evidence="1">SUKH-3 immunity protein</fullName>
    </submittedName>
</protein>
<keyword evidence="2" id="KW-1185">Reference proteome</keyword>
<dbReference type="Pfam" id="PF14433">
    <property type="entry name" value="SUKH-3"/>
    <property type="match status" value="1"/>
</dbReference>
<reference evidence="2" key="1">
    <citation type="submission" date="2016-10" db="EMBL/GenBank/DDBJ databases">
        <authorList>
            <person name="Varghese N."/>
            <person name="Submissions S."/>
        </authorList>
    </citation>
    <scope>NUCLEOTIDE SEQUENCE [LARGE SCALE GENOMIC DNA]</scope>
    <source>
        <strain evidence="2">PL19</strain>
    </source>
</reference>
<evidence type="ECO:0000313" key="1">
    <source>
        <dbReference type="EMBL" id="SFL40350.1"/>
    </source>
</evidence>
<gene>
    <name evidence="1" type="ORF">SAMN05192584_11876</name>
</gene>